<feature type="transmembrane region" description="Helical" evidence="2">
    <location>
        <begin position="624"/>
        <end position="643"/>
    </location>
</feature>
<keyword evidence="2" id="KW-1133">Transmembrane helix</keyword>
<protein>
    <recommendedName>
        <fullName evidence="3">SAC domain-containing protein</fullName>
    </recommendedName>
</protein>
<dbReference type="Proteomes" id="UP000308768">
    <property type="component" value="Unassembled WGS sequence"/>
</dbReference>
<keyword evidence="2" id="KW-0812">Transmembrane</keyword>
<evidence type="ECO:0000256" key="2">
    <source>
        <dbReference type="SAM" id="Phobius"/>
    </source>
</evidence>
<evidence type="ECO:0000256" key="1">
    <source>
        <dbReference type="SAM" id="MobiDB-lite"/>
    </source>
</evidence>
<dbReference type="STRING" id="331657.A0A4U0XBH0"/>
<feature type="compositionally biased region" description="Polar residues" evidence="1">
    <location>
        <begin position="367"/>
        <end position="376"/>
    </location>
</feature>
<keyword evidence="5" id="KW-1185">Reference proteome</keyword>
<organism evidence="4 5">
    <name type="scientific">Cryomyces minteri</name>
    <dbReference type="NCBI Taxonomy" id="331657"/>
    <lineage>
        <taxon>Eukaryota</taxon>
        <taxon>Fungi</taxon>
        <taxon>Dikarya</taxon>
        <taxon>Ascomycota</taxon>
        <taxon>Pezizomycotina</taxon>
        <taxon>Dothideomycetes</taxon>
        <taxon>Dothideomycetes incertae sedis</taxon>
        <taxon>Cryomyces</taxon>
    </lineage>
</organism>
<evidence type="ECO:0000259" key="3">
    <source>
        <dbReference type="PROSITE" id="PS50275"/>
    </source>
</evidence>
<dbReference type="GO" id="GO:0046856">
    <property type="term" value="P:phosphatidylinositol dephosphorylation"/>
    <property type="evidence" value="ECO:0007669"/>
    <property type="project" value="TreeGrafter"/>
</dbReference>
<evidence type="ECO:0000313" key="5">
    <source>
        <dbReference type="Proteomes" id="UP000308768"/>
    </source>
</evidence>
<keyword evidence="2" id="KW-0472">Membrane</keyword>
<feature type="transmembrane region" description="Helical" evidence="2">
    <location>
        <begin position="591"/>
        <end position="612"/>
    </location>
</feature>
<dbReference type="PANTHER" id="PTHR45662">
    <property type="entry name" value="PHOSPHATIDYLINOSITIDE PHOSPHATASE SAC1"/>
    <property type="match status" value="1"/>
</dbReference>
<dbReference type="PROSITE" id="PS50275">
    <property type="entry name" value="SAC"/>
    <property type="match status" value="1"/>
</dbReference>
<feature type="region of interest" description="Disordered" evidence="1">
    <location>
        <begin position="367"/>
        <end position="388"/>
    </location>
</feature>
<dbReference type="GO" id="GO:0043812">
    <property type="term" value="F:phosphatidylinositol-4-phosphate phosphatase activity"/>
    <property type="evidence" value="ECO:0007669"/>
    <property type="project" value="TreeGrafter"/>
</dbReference>
<feature type="domain" description="SAC" evidence="3">
    <location>
        <begin position="117"/>
        <end position="521"/>
    </location>
</feature>
<dbReference type="OrthoDB" id="405996at2759"/>
<dbReference type="EMBL" id="NAJN01000490">
    <property type="protein sequence ID" value="TKA72563.1"/>
    <property type="molecule type" value="Genomic_DNA"/>
</dbReference>
<dbReference type="Pfam" id="PF02383">
    <property type="entry name" value="Syja_N"/>
    <property type="match status" value="1"/>
</dbReference>
<accession>A0A4U0XBH0</accession>
<sequence>MAATLPFRDINVHASSSYYAFSSPSSPNAPTLVIDRPSGDIRLNEGKLLGGQRVSSVAGILGIIKLRLDKYVITIAKAQPVGRLKGHMIYKVLATEFLPLRERQVHDPDEDTYLSLLKGLLKSSPLFFSYSFDLTTSFQRQAQIDPTAPLWKRADDRFFWNRFIQTDLIDFRSGGGGSGRQSFGQQPGVDPYILPVMFGMMRINSTSIKGTPLTFVLITRRSRYRAGTRYFSRGIDEHGNVSNFNETEQTIILNDNVSGALGGFAGDQSFQNGQVGGNVGREIQVLSYVQTRGSVPVYWAEVNTLQYTPKLQVRGVESAVGAAKLHFDEQIRLYGDNYLVNLVNQKGREKRVKEAYEQMIRMLLSSPSEGTRADQSTSEKFHTLEPQQSQHKYDRLHYIYFDFHNETKGLKWHRAQLLLDQLHEALVTQQYFHGVDMPGDASGRMEVRNWQTSVVRTNCMDCLDRTNVVQSMLGRWTLTRMLTDLGLLRQGETAQDDAAFEHLFRNVWADNADVVSKSYSGTGALKTDFTRTGTRTRAGAMQDLNSSVTRYMKNNFADGPRQDAFDLFLGTYLPSTSSIGSTLQFVDRRPLLVQSIPYILAASMFFIFISLFTRRLPDATIWPLRILMMLCLVAAAWSGRFVWTHGTLYVNWPKLNTPPWATESYQEALDRVHKDPVLGSIIGRHGRGRSDVKLGYLEEGKKRTE</sequence>
<gene>
    <name evidence="4" type="ORF">B0A49_06032</name>
</gene>
<comment type="caution">
    <text evidence="4">The sequence shown here is derived from an EMBL/GenBank/DDBJ whole genome shotgun (WGS) entry which is preliminary data.</text>
</comment>
<proteinExistence type="predicted"/>
<dbReference type="PANTHER" id="PTHR45662:SF2">
    <property type="entry name" value="PHOSPHATIDYLINOSITOL-3-PHOSPHATASE SAC1"/>
    <property type="match status" value="1"/>
</dbReference>
<reference evidence="4 5" key="1">
    <citation type="submission" date="2017-03" db="EMBL/GenBank/DDBJ databases">
        <title>Genomes of endolithic fungi from Antarctica.</title>
        <authorList>
            <person name="Coleine C."/>
            <person name="Masonjones S."/>
            <person name="Stajich J.E."/>
        </authorList>
    </citation>
    <scope>NUCLEOTIDE SEQUENCE [LARGE SCALE GENOMIC DNA]</scope>
    <source>
        <strain evidence="4 5">CCFEE 5187</strain>
    </source>
</reference>
<dbReference type="GO" id="GO:0005783">
    <property type="term" value="C:endoplasmic reticulum"/>
    <property type="evidence" value="ECO:0007669"/>
    <property type="project" value="TreeGrafter"/>
</dbReference>
<name>A0A4U0XBH0_9PEZI</name>
<dbReference type="InterPro" id="IPR002013">
    <property type="entry name" value="SAC_dom"/>
</dbReference>
<evidence type="ECO:0000313" key="4">
    <source>
        <dbReference type="EMBL" id="TKA72563.1"/>
    </source>
</evidence>
<dbReference type="AlphaFoldDB" id="A0A4U0XBH0"/>